<evidence type="ECO:0000256" key="1">
    <source>
        <dbReference type="SAM" id="MobiDB-lite"/>
    </source>
</evidence>
<comment type="caution">
    <text evidence="2">The sequence shown here is derived from an EMBL/GenBank/DDBJ whole genome shotgun (WGS) entry which is preliminary data.</text>
</comment>
<gene>
    <name evidence="2" type="ORF">Zm00014a_030289</name>
</gene>
<protein>
    <submittedName>
        <fullName evidence="2">Uncharacterized protein</fullName>
    </submittedName>
</protein>
<dbReference type="EMBL" id="NCVQ01000001">
    <property type="protein sequence ID" value="PWZ57864.1"/>
    <property type="molecule type" value="Genomic_DNA"/>
</dbReference>
<feature type="non-terminal residue" evidence="2">
    <location>
        <position position="1"/>
    </location>
</feature>
<feature type="region of interest" description="Disordered" evidence="1">
    <location>
        <begin position="1"/>
        <end position="27"/>
    </location>
</feature>
<dbReference type="AlphaFoldDB" id="A0A317YJA1"/>
<name>A0A317YJA1_MAIZE</name>
<dbReference type="Proteomes" id="UP000251960">
    <property type="component" value="Chromosome 1"/>
</dbReference>
<sequence length="115" mass="13344">YLPAARPAGAWTTGQQGNRVSRRGRDGESRCFGWRRHVGNRVIRWACVIQVHGRRVEDDLHQQRQPVAKLLLCKSLRCQRTIEPPVLLDRDPKNPSNTGNMQLWLDHDKKSRRLT</sequence>
<evidence type="ECO:0000313" key="2">
    <source>
        <dbReference type="EMBL" id="PWZ57864.1"/>
    </source>
</evidence>
<organism evidence="2">
    <name type="scientific">Zea mays</name>
    <name type="common">Maize</name>
    <dbReference type="NCBI Taxonomy" id="4577"/>
    <lineage>
        <taxon>Eukaryota</taxon>
        <taxon>Viridiplantae</taxon>
        <taxon>Streptophyta</taxon>
        <taxon>Embryophyta</taxon>
        <taxon>Tracheophyta</taxon>
        <taxon>Spermatophyta</taxon>
        <taxon>Magnoliopsida</taxon>
        <taxon>Liliopsida</taxon>
        <taxon>Poales</taxon>
        <taxon>Poaceae</taxon>
        <taxon>PACMAD clade</taxon>
        <taxon>Panicoideae</taxon>
        <taxon>Andropogonodae</taxon>
        <taxon>Andropogoneae</taxon>
        <taxon>Tripsacinae</taxon>
        <taxon>Zea</taxon>
    </lineage>
</organism>
<feature type="region of interest" description="Disordered" evidence="1">
    <location>
        <begin position="86"/>
        <end position="115"/>
    </location>
</feature>
<proteinExistence type="predicted"/>
<accession>A0A317YJA1</accession>
<reference evidence="2" key="1">
    <citation type="journal article" date="2018" name="Nat. Genet.">
        <title>Extensive intraspecific gene order and gene structural variations between Mo17 and other maize genomes.</title>
        <authorList>
            <person name="Sun S."/>
            <person name="Zhou Y."/>
            <person name="Chen J."/>
            <person name="Shi J."/>
            <person name="Zhao H."/>
            <person name="Zhao H."/>
            <person name="Song W."/>
            <person name="Zhang M."/>
            <person name="Cui Y."/>
            <person name="Dong X."/>
            <person name="Liu H."/>
            <person name="Ma X."/>
            <person name="Jiao Y."/>
            <person name="Wang B."/>
            <person name="Wei X."/>
            <person name="Stein J.C."/>
            <person name="Glaubitz J.C."/>
            <person name="Lu F."/>
            <person name="Yu G."/>
            <person name="Liang C."/>
            <person name="Fengler K."/>
            <person name="Li B."/>
            <person name="Rafalski A."/>
            <person name="Schnable P.S."/>
            <person name="Ware D.H."/>
            <person name="Buckler E.S."/>
            <person name="Lai J."/>
        </authorList>
    </citation>
    <scope>NUCLEOTIDE SEQUENCE [LARGE SCALE GENOMIC DNA]</scope>
    <source>
        <tissue evidence="2">Seedling</tissue>
    </source>
</reference>